<reference evidence="2 3" key="1">
    <citation type="submission" date="2023-01" db="EMBL/GenBank/DDBJ databases">
        <authorList>
            <person name="Kreplak J."/>
        </authorList>
    </citation>
    <scope>NUCLEOTIDE SEQUENCE [LARGE SCALE GENOMIC DNA]</scope>
</reference>
<dbReference type="SUPFAM" id="SSF81383">
    <property type="entry name" value="F-box domain"/>
    <property type="match status" value="1"/>
</dbReference>
<keyword evidence="3" id="KW-1185">Reference proteome</keyword>
<dbReference type="InterPro" id="IPR001810">
    <property type="entry name" value="F-box_dom"/>
</dbReference>
<dbReference type="PROSITE" id="PS50181">
    <property type="entry name" value="FBOX"/>
    <property type="match status" value="1"/>
</dbReference>
<dbReference type="EMBL" id="OX451736">
    <property type="protein sequence ID" value="CAI8590886.1"/>
    <property type="molecule type" value="Genomic_DNA"/>
</dbReference>
<evidence type="ECO:0000259" key="1">
    <source>
        <dbReference type="PROSITE" id="PS50181"/>
    </source>
</evidence>
<dbReference type="InterPro" id="IPR036047">
    <property type="entry name" value="F-box-like_dom_sf"/>
</dbReference>
<feature type="domain" description="F-box" evidence="1">
    <location>
        <begin position="25"/>
        <end position="72"/>
    </location>
</feature>
<dbReference type="Proteomes" id="UP001157006">
    <property type="component" value="Chromosome 1L"/>
</dbReference>
<dbReference type="PANTHER" id="PTHR38926">
    <property type="entry name" value="F-BOX DOMAIN CONTAINING PROTEIN, EXPRESSED"/>
    <property type="match status" value="1"/>
</dbReference>
<evidence type="ECO:0000313" key="3">
    <source>
        <dbReference type="Proteomes" id="UP001157006"/>
    </source>
</evidence>
<dbReference type="InterPro" id="IPR032675">
    <property type="entry name" value="LRR_dom_sf"/>
</dbReference>
<accession>A0AAV0YYM0</accession>
<gene>
    <name evidence="2" type="ORF">VFH_I462080</name>
</gene>
<dbReference type="Gene3D" id="1.20.1280.50">
    <property type="match status" value="1"/>
</dbReference>
<dbReference type="SUPFAM" id="SSF52047">
    <property type="entry name" value="RNI-like"/>
    <property type="match status" value="1"/>
</dbReference>
<dbReference type="Gene3D" id="3.80.10.10">
    <property type="entry name" value="Ribonuclease Inhibitor"/>
    <property type="match status" value="1"/>
</dbReference>
<dbReference type="PANTHER" id="PTHR38926:SF65">
    <property type="entry name" value="F-BOX_LRR PROTEIN"/>
    <property type="match status" value="1"/>
</dbReference>
<organism evidence="2 3">
    <name type="scientific">Vicia faba</name>
    <name type="common">Broad bean</name>
    <name type="synonym">Faba vulgaris</name>
    <dbReference type="NCBI Taxonomy" id="3906"/>
    <lineage>
        <taxon>Eukaryota</taxon>
        <taxon>Viridiplantae</taxon>
        <taxon>Streptophyta</taxon>
        <taxon>Embryophyta</taxon>
        <taxon>Tracheophyta</taxon>
        <taxon>Spermatophyta</taxon>
        <taxon>Magnoliopsida</taxon>
        <taxon>eudicotyledons</taxon>
        <taxon>Gunneridae</taxon>
        <taxon>Pentapetalae</taxon>
        <taxon>rosids</taxon>
        <taxon>fabids</taxon>
        <taxon>Fabales</taxon>
        <taxon>Fabaceae</taxon>
        <taxon>Papilionoideae</taxon>
        <taxon>50 kb inversion clade</taxon>
        <taxon>NPAAA clade</taxon>
        <taxon>Hologalegina</taxon>
        <taxon>IRL clade</taxon>
        <taxon>Fabeae</taxon>
        <taxon>Vicia</taxon>
    </lineage>
</organism>
<sequence length="320" mass="36238">MESLQPPSFSSSSSSNSNAAIDSGERNWLDLPRDAVLSIFVKLDTTDLLVRAHNVCTTWRNISKDPFLYRTINMPNLGDLETGSELEVLRHRAIDYSCGDAIDINIEYFGTDDLLSYIANSASHLRRLRLACCYSVTDGGLCLLAEKLSHLEELDISISGCLSHESLEVIGRCCPQLKTFKFNIQAYIYPHIEYDDDAFAIAQFMPGLCHLQLIGNKMTNDGLLAILDDCPQLESLDIRQCFNINLEGSLAKRCKEQIKYLRLPNDATDDYPFQTEDYPEEDYPDGISDIDLDLLSEDDYELSDGSEFSEFEFDVNYYDF</sequence>
<name>A0AAV0YYM0_VICFA</name>
<dbReference type="CDD" id="cd22164">
    <property type="entry name" value="F-box_AtSKIP19-like"/>
    <property type="match status" value="1"/>
</dbReference>
<dbReference type="Pfam" id="PF12937">
    <property type="entry name" value="F-box-like"/>
    <property type="match status" value="1"/>
</dbReference>
<proteinExistence type="predicted"/>
<evidence type="ECO:0000313" key="2">
    <source>
        <dbReference type="EMBL" id="CAI8590886.1"/>
    </source>
</evidence>
<dbReference type="SMART" id="SM00367">
    <property type="entry name" value="LRR_CC"/>
    <property type="match status" value="3"/>
</dbReference>
<protein>
    <recommendedName>
        <fullName evidence="1">F-box domain-containing protein</fullName>
    </recommendedName>
</protein>
<dbReference type="InterPro" id="IPR006553">
    <property type="entry name" value="Leu-rich_rpt_Cys-con_subtyp"/>
</dbReference>
<dbReference type="AlphaFoldDB" id="A0AAV0YYM0"/>